<dbReference type="PANTHER" id="PTHR42781">
    <property type="entry name" value="SPERMIDINE/PUTRESCINE IMPORT ATP-BINDING PROTEIN POTA"/>
    <property type="match status" value="1"/>
</dbReference>
<gene>
    <name evidence="5" type="ORF">OCV69_13335</name>
</gene>
<dbReference type="RefSeq" id="WP_158359690.1">
    <property type="nucleotide sequence ID" value="NZ_JAOQJF010000032.1"/>
</dbReference>
<keyword evidence="2" id="KW-0547">Nucleotide-binding</keyword>
<dbReference type="EMBL" id="JAOQJF010000032">
    <property type="protein sequence ID" value="MCU6800898.1"/>
    <property type="molecule type" value="Genomic_DNA"/>
</dbReference>
<dbReference type="Pfam" id="PF00005">
    <property type="entry name" value="ABC_tran"/>
    <property type="match status" value="1"/>
</dbReference>
<evidence type="ECO:0000256" key="3">
    <source>
        <dbReference type="ARBA" id="ARBA00022840"/>
    </source>
</evidence>
<dbReference type="Proteomes" id="UP001652395">
    <property type="component" value="Unassembled WGS sequence"/>
</dbReference>
<dbReference type="InterPro" id="IPR008995">
    <property type="entry name" value="Mo/tungstate-bd_C_term_dom"/>
</dbReference>
<keyword evidence="6" id="KW-1185">Reference proteome</keyword>
<sequence length="360" mass="39290">MKLKIECLSAGYDKDFVIKDLSLSVNQGEFLSLLGPSGCGKTTLMKAVAGILPAQGGRILLDGEDITSLPIHKRGTVIVFQDMRLFPHMTVEENVAFPLKMQGVSRSGRLEQARDLLEKVQMGGFLDRRPSELSGGQQQRAALARALAARPRLLLLDEPFSALDENLREDMRNLVLQLQREFHMTVVLVTHDREEALSMSDRIALMFSGRLVQTGTPKEVYLRPESRLAADYFGDCVYINGTVSGGRFTGGGLDCPVPFLSQEFISQAIPFPADAPVPGPSVPDGPCRLMLRPGSLEPDRTGGYFLTVEQVSFRGGSVLVSLRSDDGDLWKKAFSGPVDLAPGDRIQASVRTQDGVLFPA</sequence>
<evidence type="ECO:0000259" key="4">
    <source>
        <dbReference type="PROSITE" id="PS50893"/>
    </source>
</evidence>
<dbReference type="InterPro" id="IPR003593">
    <property type="entry name" value="AAA+_ATPase"/>
</dbReference>
<dbReference type="InterPro" id="IPR027417">
    <property type="entry name" value="P-loop_NTPase"/>
</dbReference>
<dbReference type="SMART" id="SM00382">
    <property type="entry name" value="AAA"/>
    <property type="match status" value="1"/>
</dbReference>
<dbReference type="Pfam" id="PF08402">
    <property type="entry name" value="TOBE_2"/>
    <property type="match status" value="1"/>
</dbReference>
<evidence type="ECO:0000256" key="1">
    <source>
        <dbReference type="ARBA" id="ARBA00022448"/>
    </source>
</evidence>
<dbReference type="InterPro" id="IPR050093">
    <property type="entry name" value="ABC_SmlMolc_Importer"/>
</dbReference>
<keyword evidence="3 5" id="KW-0067">ATP-binding</keyword>
<dbReference type="InterPro" id="IPR013611">
    <property type="entry name" value="Transp-assoc_OB_typ2"/>
</dbReference>
<dbReference type="PANTHER" id="PTHR42781:SF4">
    <property type="entry name" value="SPERMIDINE_PUTRESCINE IMPORT ATP-BINDING PROTEIN POTA"/>
    <property type="match status" value="1"/>
</dbReference>
<keyword evidence="1" id="KW-0813">Transport</keyword>
<evidence type="ECO:0000313" key="5">
    <source>
        <dbReference type="EMBL" id="MCU6800898.1"/>
    </source>
</evidence>
<dbReference type="GO" id="GO:0005524">
    <property type="term" value="F:ATP binding"/>
    <property type="evidence" value="ECO:0007669"/>
    <property type="project" value="UniProtKB-KW"/>
</dbReference>
<name>A0ABT2V1Y4_9FIRM</name>
<comment type="caution">
    <text evidence="5">The sequence shown here is derived from an EMBL/GenBank/DDBJ whole genome shotgun (WGS) entry which is preliminary data.</text>
</comment>
<dbReference type="PROSITE" id="PS50893">
    <property type="entry name" value="ABC_TRANSPORTER_2"/>
    <property type="match status" value="1"/>
</dbReference>
<dbReference type="SUPFAM" id="SSF52540">
    <property type="entry name" value="P-loop containing nucleoside triphosphate hydrolases"/>
    <property type="match status" value="1"/>
</dbReference>
<evidence type="ECO:0000313" key="6">
    <source>
        <dbReference type="Proteomes" id="UP001652395"/>
    </source>
</evidence>
<dbReference type="InterPro" id="IPR003439">
    <property type="entry name" value="ABC_transporter-like_ATP-bd"/>
</dbReference>
<dbReference type="Gene3D" id="3.40.50.300">
    <property type="entry name" value="P-loop containing nucleotide triphosphate hydrolases"/>
    <property type="match status" value="1"/>
</dbReference>
<protein>
    <submittedName>
        <fullName evidence="5">ABC transporter ATP-binding protein</fullName>
    </submittedName>
</protein>
<organism evidence="5 6">
    <name type="scientific">Alitiscatomonas aceti</name>
    <dbReference type="NCBI Taxonomy" id="2981724"/>
    <lineage>
        <taxon>Bacteria</taxon>
        <taxon>Bacillati</taxon>
        <taxon>Bacillota</taxon>
        <taxon>Clostridia</taxon>
        <taxon>Lachnospirales</taxon>
        <taxon>Lachnospiraceae</taxon>
        <taxon>Alitiscatomonas</taxon>
    </lineage>
</organism>
<dbReference type="InterPro" id="IPR017871">
    <property type="entry name" value="ABC_transporter-like_CS"/>
</dbReference>
<dbReference type="SUPFAM" id="SSF50331">
    <property type="entry name" value="MOP-like"/>
    <property type="match status" value="1"/>
</dbReference>
<evidence type="ECO:0000256" key="2">
    <source>
        <dbReference type="ARBA" id="ARBA00022741"/>
    </source>
</evidence>
<proteinExistence type="predicted"/>
<accession>A0ABT2V1Y4</accession>
<feature type="domain" description="ABC transporter" evidence="4">
    <location>
        <begin position="3"/>
        <end position="233"/>
    </location>
</feature>
<dbReference type="PROSITE" id="PS00211">
    <property type="entry name" value="ABC_TRANSPORTER_1"/>
    <property type="match status" value="1"/>
</dbReference>
<reference evidence="5 6" key="1">
    <citation type="journal article" date="2021" name="ISME Commun">
        <title>Automated analysis of genomic sequences facilitates high-throughput and comprehensive description of bacteria.</title>
        <authorList>
            <person name="Hitch T.C.A."/>
        </authorList>
    </citation>
    <scope>NUCLEOTIDE SEQUENCE [LARGE SCALE GENOMIC DNA]</scope>
    <source>
        <strain evidence="6">f_CCE</strain>
    </source>
</reference>